<protein>
    <submittedName>
        <fullName evidence="3">Serine hydrolase</fullName>
    </submittedName>
</protein>
<dbReference type="Proteomes" id="UP001597262">
    <property type="component" value="Unassembled WGS sequence"/>
</dbReference>
<dbReference type="PANTHER" id="PTHR35333:SF3">
    <property type="entry name" value="BETA-LACTAMASE-TYPE TRANSPEPTIDASE FOLD CONTAINING PROTEIN"/>
    <property type="match status" value="1"/>
</dbReference>
<keyword evidence="4" id="KW-1185">Reference proteome</keyword>
<evidence type="ECO:0000256" key="1">
    <source>
        <dbReference type="SAM" id="Phobius"/>
    </source>
</evidence>
<dbReference type="GO" id="GO:0016787">
    <property type="term" value="F:hydrolase activity"/>
    <property type="evidence" value="ECO:0007669"/>
    <property type="project" value="UniProtKB-KW"/>
</dbReference>
<gene>
    <name evidence="3" type="ORF">ACFQ3W_24750</name>
</gene>
<accession>A0ABW3S446</accession>
<evidence type="ECO:0000313" key="4">
    <source>
        <dbReference type="Proteomes" id="UP001597262"/>
    </source>
</evidence>
<keyword evidence="1" id="KW-0472">Membrane</keyword>
<keyword evidence="3" id="KW-0378">Hydrolase</keyword>
<keyword evidence="1" id="KW-0812">Transmembrane</keyword>
<dbReference type="Gene3D" id="3.40.710.10">
    <property type="entry name" value="DD-peptidase/beta-lactamase superfamily"/>
    <property type="match status" value="1"/>
</dbReference>
<proteinExistence type="predicted"/>
<dbReference type="Pfam" id="PF13354">
    <property type="entry name" value="Beta-lactamase2"/>
    <property type="match status" value="1"/>
</dbReference>
<evidence type="ECO:0000259" key="2">
    <source>
        <dbReference type="Pfam" id="PF13354"/>
    </source>
</evidence>
<evidence type="ECO:0000313" key="3">
    <source>
        <dbReference type="EMBL" id="MFD1179484.1"/>
    </source>
</evidence>
<dbReference type="PANTHER" id="PTHR35333">
    <property type="entry name" value="BETA-LACTAMASE"/>
    <property type="match status" value="1"/>
</dbReference>
<keyword evidence="1" id="KW-1133">Transmembrane helix</keyword>
<dbReference type="InterPro" id="IPR045155">
    <property type="entry name" value="Beta-lactam_cat"/>
</dbReference>
<organism evidence="3 4">
    <name type="scientific">Paenibacillus puldeungensis</name>
    <dbReference type="NCBI Taxonomy" id="696536"/>
    <lineage>
        <taxon>Bacteria</taxon>
        <taxon>Bacillati</taxon>
        <taxon>Bacillota</taxon>
        <taxon>Bacilli</taxon>
        <taxon>Bacillales</taxon>
        <taxon>Paenibacillaceae</taxon>
        <taxon>Paenibacillus</taxon>
    </lineage>
</organism>
<comment type="caution">
    <text evidence="3">The sequence shown here is derived from an EMBL/GenBank/DDBJ whole genome shotgun (WGS) entry which is preliminary data.</text>
</comment>
<dbReference type="SUPFAM" id="SSF56601">
    <property type="entry name" value="beta-lactamase/transpeptidase-like"/>
    <property type="match status" value="1"/>
</dbReference>
<sequence length="382" mass="42811">MLVYIAIGIVSFVLLAAGLLVWMAKRQIDRKTEQDVLEFLAQQPDCSSVVAIENGQVVIDYQSNVKRPLASVLKIVIAAEFAEQAAQGTIQPDEMISLADLNRFYIPNSDGNAHSSWLGHLGQETTDGAESSGFVPLIEVTRGMIQFSSNANTEFLMEKLGLDNINRRITALGLSEHDPIYPVSSAMLMYAHLIKNDCLSSRQAEQAMKNFSDEQYVAIANQLFDMIRQLPDTISDLNRINLPLSAQAVWSDRLPRSTAKEYAQLLQSIQNGERLSPIALPIFYDIMERKPNPESPIERIGFKGGSTLDILNEALYYRDKAGNEGQLVIFIHERKRMELFWLKNKLDLFLRAYLTNPEFRNSAVTALGKSTRENTAVEPQAI</sequence>
<feature type="domain" description="Beta-lactamase class A catalytic" evidence="2">
    <location>
        <begin position="50"/>
        <end position="290"/>
    </location>
</feature>
<feature type="transmembrane region" description="Helical" evidence="1">
    <location>
        <begin position="6"/>
        <end position="24"/>
    </location>
</feature>
<dbReference type="RefSeq" id="WP_379321909.1">
    <property type="nucleotide sequence ID" value="NZ_JBHTLM010000032.1"/>
</dbReference>
<dbReference type="InterPro" id="IPR012338">
    <property type="entry name" value="Beta-lactam/transpept-like"/>
</dbReference>
<name>A0ABW3S446_9BACL</name>
<dbReference type="InterPro" id="IPR000871">
    <property type="entry name" value="Beta-lactam_class-A"/>
</dbReference>
<reference evidence="4" key="1">
    <citation type="journal article" date="2019" name="Int. J. Syst. Evol. Microbiol.">
        <title>The Global Catalogue of Microorganisms (GCM) 10K type strain sequencing project: providing services to taxonomists for standard genome sequencing and annotation.</title>
        <authorList>
            <consortium name="The Broad Institute Genomics Platform"/>
            <consortium name="The Broad Institute Genome Sequencing Center for Infectious Disease"/>
            <person name="Wu L."/>
            <person name="Ma J."/>
        </authorList>
    </citation>
    <scope>NUCLEOTIDE SEQUENCE [LARGE SCALE GENOMIC DNA]</scope>
    <source>
        <strain evidence="4">CCUG 59189</strain>
    </source>
</reference>
<dbReference type="EMBL" id="JBHTLM010000032">
    <property type="protein sequence ID" value="MFD1179484.1"/>
    <property type="molecule type" value="Genomic_DNA"/>
</dbReference>